<dbReference type="AlphaFoldDB" id="U2EBZ5"/>
<dbReference type="EMBL" id="AFNU02000004">
    <property type="protein sequence ID" value="ERJ12321.1"/>
    <property type="molecule type" value="Genomic_DNA"/>
</dbReference>
<gene>
    <name evidence="1" type="ORF">HLPCO_001307</name>
</gene>
<comment type="caution">
    <text evidence="1">The sequence shown here is derived from an EMBL/GenBank/DDBJ whole genome shotgun (WGS) entry which is preliminary data.</text>
</comment>
<reference evidence="1 2" key="1">
    <citation type="journal article" date="2011" name="J. Bacteriol.">
        <title>Genome sequence of Haloplasma contractile, an unusual contractile bacterium from a deep-sea anoxic brine lake.</title>
        <authorList>
            <person name="Antunes A."/>
            <person name="Alam I."/>
            <person name="El Dorry H."/>
            <person name="Siam R."/>
            <person name="Robertson A."/>
            <person name="Bajic V.B."/>
            <person name="Stingl U."/>
        </authorList>
    </citation>
    <scope>NUCLEOTIDE SEQUENCE [LARGE SCALE GENOMIC DNA]</scope>
    <source>
        <strain evidence="1 2">SSD-17B</strain>
    </source>
</reference>
<protein>
    <submittedName>
        <fullName evidence="1">Uncharacterized protein</fullName>
    </submittedName>
</protein>
<dbReference type="Proteomes" id="UP000005707">
    <property type="component" value="Unassembled WGS sequence"/>
</dbReference>
<dbReference type="InParanoid" id="U2EBZ5"/>
<keyword evidence="2" id="KW-1185">Reference proteome</keyword>
<organism evidence="1 2">
    <name type="scientific">Haloplasma contractile SSD-17B</name>
    <dbReference type="NCBI Taxonomy" id="1033810"/>
    <lineage>
        <taxon>Bacteria</taxon>
        <taxon>Bacillati</taxon>
        <taxon>Mycoplasmatota</taxon>
        <taxon>Mollicutes</taxon>
        <taxon>Haloplasmatales</taxon>
        <taxon>Haloplasmataceae</taxon>
        <taxon>Haloplasma</taxon>
    </lineage>
</organism>
<proteinExistence type="predicted"/>
<evidence type="ECO:0000313" key="1">
    <source>
        <dbReference type="EMBL" id="ERJ12321.1"/>
    </source>
</evidence>
<evidence type="ECO:0000313" key="2">
    <source>
        <dbReference type="Proteomes" id="UP000005707"/>
    </source>
</evidence>
<accession>U2EBZ5</accession>
<sequence length="33" mass="4068">MDVKVFIEQFKILPKFKQDEIRQYPIMVVSKLR</sequence>
<reference evidence="1 2" key="2">
    <citation type="journal article" date="2013" name="PLoS ONE">
        <title>INDIGO - INtegrated Data Warehouse of MIcrobial GenOmes with Examples from the Red Sea Extremophiles.</title>
        <authorList>
            <person name="Alam I."/>
            <person name="Antunes A."/>
            <person name="Kamau A.A."/>
            <person name="Ba Alawi W."/>
            <person name="Kalkatawi M."/>
            <person name="Stingl U."/>
            <person name="Bajic V.B."/>
        </authorList>
    </citation>
    <scope>NUCLEOTIDE SEQUENCE [LARGE SCALE GENOMIC DNA]</scope>
    <source>
        <strain evidence="1 2">SSD-17B</strain>
    </source>
</reference>
<name>U2EBZ5_9MOLU</name>